<dbReference type="GO" id="GO:0016705">
    <property type="term" value="F:oxidoreductase activity, acting on paired donors, with incorporation or reduction of molecular oxygen"/>
    <property type="evidence" value="ECO:0007669"/>
    <property type="project" value="InterPro"/>
</dbReference>
<dbReference type="HOGENOM" id="CLU_027853_4_0_0"/>
<feature type="domain" description="Luciferase-like" evidence="2">
    <location>
        <begin position="13"/>
        <end position="299"/>
    </location>
</feature>
<gene>
    <name evidence="3" type="ordered locus">Tter_1861</name>
</gene>
<dbReference type="eggNOG" id="COG2141">
    <property type="taxonomic scope" value="Bacteria"/>
</dbReference>
<evidence type="ECO:0000259" key="2">
    <source>
        <dbReference type="Pfam" id="PF00296"/>
    </source>
</evidence>
<evidence type="ECO:0000313" key="4">
    <source>
        <dbReference type="Proteomes" id="UP000000323"/>
    </source>
</evidence>
<dbReference type="NCBIfam" id="TIGR03557">
    <property type="entry name" value="F420_G6P_family"/>
    <property type="match status" value="1"/>
</dbReference>
<evidence type="ECO:0000256" key="1">
    <source>
        <dbReference type="ARBA" id="ARBA00023002"/>
    </source>
</evidence>
<dbReference type="Pfam" id="PF00296">
    <property type="entry name" value="Bac_luciferase"/>
    <property type="match status" value="1"/>
</dbReference>
<dbReference type="InterPro" id="IPR019945">
    <property type="entry name" value="F420_G6P_DH-rel"/>
</dbReference>
<dbReference type="InterPro" id="IPR050564">
    <property type="entry name" value="F420-G6PD/mer"/>
</dbReference>
<dbReference type="PANTHER" id="PTHR43244">
    <property type="match status" value="1"/>
</dbReference>
<dbReference type="RefSeq" id="WP_012875798.1">
    <property type="nucleotide sequence ID" value="NC_013525.1"/>
</dbReference>
<organism evidence="3 4">
    <name type="scientific">Thermobaculum terrenum (strain ATCC BAA-798 / CCMEE 7001 / YNP1)</name>
    <dbReference type="NCBI Taxonomy" id="525904"/>
    <lineage>
        <taxon>Bacteria</taxon>
        <taxon>Bacillati</taxon>
        <taxon>Chloroflexota</taxon>
        <taxon>Chloroflexia</taxon>
        <taxon>Candidatus Thermobaculales</taxon>
        <taxon>Candidatus Thermobaculaceae</taxon>
        <taxon>Thermobaculum</taxon>
    </lineage>
</organism>
<dbReference type="PANTHER" id="PTHR43244:SF1">
    <property type="entry name" value="5,10-METHYLENETETRAHYDROMETHANOPTERIN REDUCTASE"/>
    <property type="match status" value="1"/>
</dbReference>
<dbReference type="CDD" id="cd01097">
    <property type="entry name" value="Tetrahydromethanopterin_reductase"/>
    <property type="match status" value="1"/>
</dbReference>
<keyword evidence="1" id="KW-0560">Oxidoreductase</keyword>
<reference evidence="4" key="1">
    <citation type="journal article" date="2010" name="Stand. Genomic Sci.">
        <title>Complete genome sequence of 'Thermobaculum terrenum' type strain (YNP1).</title>
        <authorList>
            <person name="Kiss H."/>
            <person name="Cleland D."/>
            <person name="Lapidus A."/>
            <person name="Lucas S."/>
            <person name="Glavina Del Rio T."/>
            <person name="Nolan M."/>
            <person name="Tice H."/>
            <person name="Han C."/>
            <person name="Goodwin L."/>
            <person name="Pitluck S."/>
            <person name="Liolios K."/>
            <person name="Ivanova N."/>
            <person name="Mavromatis K."/>
            <person name="Ovchinnikova G."/>
            <person name="Pati A."/>
            <person name="Chen A."/>
            <person name="Palaniappan K."/>
            <person name="Land M."/>
            <person name="Hauser L."/>
            <person name="Chang Y."/>
            <person name="Jeffries C."/>
            <person name="Lu M."/>
            <person name="Brettin T."/>
            <person name="Detter J."/>
            <person name="Goker M."/>
            <person name="Tindall B."/>
            <person name="Beck B."/>
            <person name="McDermott T."/>
            <person name="Woyke T."/>
            <person name="Bristow J."/>
            <person name="Eisen J."/>
            <person name="Markowitz V."/>
            <person name="Hugenholtz P."/>
            <person name="Kyrpides N."/>
            <person name="Klenk H."/>
            <person name="Cheng J."/>
        </authorList>
    </citation>
    <scope>NUCLEOTIDE SEQUENCE [LARGE SCALE GENOMIC DNA]</scope>
    <source>
        <strain evidence="4">ATCC BAA-798 / YNP1</strain>
    </source>
</reference>
<dbReference type="SUPFAM" id="SSF51679">
    <property type="entry name" value="Bacterial luciferase-like"/>
    <property type="match status" value="1"/>
</dbReference>
<protein>
    <submittedName>
        <fullName evidence="3">Luciferase-like monooxygenase</fullName>
    </submittedName>
</protein>
<dbReference type="AlphaFoldDB" id="D1CDA2"/>
<sequence length="335" mass="37772">MGVIGYAAMFEQFHPTDLLKWCQLAEDVGFTSVMASDHFHPWTPQQGQSAFVWSWMGALGVQTSLRFGTGVTPPGYRYHPAIVAQAAATLEAMFPGRFWLGLGAGEALNEHIVAEYWPEPAIRLEKLMESIEVIQKLFTGKPVKYQGKHIRMETAKLYTLPETPPPIYVATSGPIMSERTGRMVDGIITVGAADEKIKMLLGRFEKGAREAGKDPSKMPKIIQLHVSWAESQEAAMEQAIKEWPNGGMNFPKQDIRNPEDFEAMAKLVRPENFKGRVLISADLEEHREHIQHFIDLGFTEVYVHNVGRNQEQFIKEFGKKVIPNLHWPEYQAVPS</sequence>
<dbReference type="OrthoDB" id="180193at2"/>
<dbReference type="STRING" id="525904.Tter_1861"/>
<keyword evidence="3" id="KW-0503">Monooxygenase</keyword>
<evidence type="ECO:0000313" key="3">
    <source>
        <dbReference type="EMBL" id="ACZ42767.1"/>
    </source>
</evidence>
<dbReference type="EMBL" id="CP001825">
    <property type="protein sequence ID" value="ACZ42767.1"/>
    <property type="molecule type" value="Genomic_DNA"/>
</dbReference>
<proteinExistence type="predicted"/>
<dbReference type="Gene3D" id="3.20.20.30">
    <property type="entry name" value="Luciferase-like domain"/>
    <property type="match status" value="1"/>
</dbReference>
<dbReference type="KEGG" id="ttr:Tter_1861"/>
<dbReference type="GO" id="GO:0004497">
    <property type="term" value="F:monooxygenase activity"/>
    <property type="evidence" value="ECO:0007669"/>
    <property type="project" value="UniProtKB-KW"/>
</dbReference>
<accession>D1CDA2</accession>
<dbReference type="InterPro" id="IPR011251">
    <property type="entry name" value="Luciferase-like_dom"/>
</dbReference>
<keyword evidence="4" id="KW-1185">Reference proteome</keyword>
<dbReference type="Proteomes" id="UP000000323">
    <property type="component" value="Chromosome 1"/>
</dbReference>
<name>D1CDA2_THET1</name>
<dbReference type="InterPro" id="IPR036661">
    <property type="entry name" value="Luciferase-like_sf"/>
</dbReference>